<reference evidence="1" key="2">
    <citation type="journal article" date="2015" name="Fish Shellfish Immunol.">
        <title>Early steps in the European eel (Anguilla anguilla)-Vibrio vulnificus interaction in the gills: Role of the RtxA13 toxin.</title>
        <authorList>
            <person name="Callol A."/>
            <person name="Pajuelo D."/>
            <person name="Ebbesson L."/>
            <person name="Teles M."/>
            <person name="MacKenzie S."/>
            <person name="Amaro C."/>
        </authorList>
    </citation>
    <scope>NUCLEOTIDE SEQUENCE</scope>
</reference>
<protein>
    <submittedName>
        <fullName evidence="1">Uncharacterized protein</fullName>
    </submittedName>
</protein>
<dbReference type="AlphaFoldDB" id="A0A0E9T5T2"/>
<reference evidence="1" key="1">
    <citation type="submission" date="2014-11" db="EMBL/GenBank/DDBJ databases">
        <authorList>
            <person name="Amaro Gonzalez C."/>
        </authorList>
    </citation>
    <scope>NUCLEOTIDE SEQUENCE</scope>
</reference>
<organism evidence="1">
    <name type="scientific">Anguilla anguilla</name>
    <name type="common">European freshwater eel</name>
    <name type="synonym">Muraena anguilla</name>
    <dbReference type="NCBI Taxonomy" id="7936"/>
    <lineage>
        <taxon>Eukaryota</taxon>
        <taxon>Metazoa</taxon>
        <taxon>Chordata</taxon>
        <taxon>Craniata</taxon>
        <taxon>Vertebrata</taxon>
        <taxon>Euteleostomi</taxon>
        <taxon>Actinopterygii</taxon>
        <taxon>Neopterygii</taxon>
        <taxon>Teleostei</taxon>
        <taxon>Anguilliformes</taxon>
        <taxon>Anguillidae</taxon>
        <taxon>Anguilla</taxon>
    </lineage>
</organism>
<proteinExistence type="predicted"/>
<sequence>MVLLRFKPRRFLLFYTGITHINPLSARGRSPHAKVFKTFHPKHFFPATKKYKTLQHFLPSL</sequence>
<name>A0A0E9T5T2_ANGAN</name>
<accession>A0A0E9T5T2</accession>
<evidence type="ECO:0000313" key="1">
    <source>
        <dbReference type="EMBL" id="JAH49009.1"/>
    </source>
</evidence>
<dbReference type="EMBL" id="GBXM01059568">
    <property type="protein sequence ID" value="JAH49009.1"/>
    <property type="molecule type" value="Transcribed_RNA"/>
</dbReference>